<sequence>MSKVLIFGGTGFIGLSLANHLKEKGLVPILIARHKPDPSIKHEFREWDAVTLEEWVEDLNNAKAIVNLTGKTVDCIKTPENCDVILRSRVDSTKIIGEAIKKIEHPPKVWVQMSTAHIYGDPPSQVCTESSSTGYGLAPFVGKAWEKAFLHALPKNIRGVRLRTSFVIGRNGGALKSLKQIAKLGLGGKVGTGRQGMSWIHEYDMNELIYQSISNEKYTGMYIASAPNPVSNTEFMKLLRKKLGLSIGLSAPEFMVRLGAKLIFKTDPELALYGRYVKSEKLQSEGFIFKFPELEKALNDLL</sequence>
<dbReference type="AlphaFoldDB" id="A0A0H4PCC2"/>
<feature type="domain" description="DUF1731" evidence="3">
    <location>
        <begin position="251"/>
        <end position="301"/>
    </location>
</feature>
<dbReference type="Pfam" id="PF01370">
    <property type="entry name" value="Epimerase"/>
    <property type="match status" value="1"/>
</dbReference>
<feature type="domain" description="NAD-dependent epimerase/dehydratase" evidence="2">
    <location>
        <begin position="4"/>
        <end position="215"/>
    </location>
</feature>
<dbReference type="Proteomes" id="UP000036520">
    <property type="component" value="Chromosome"/>
</dbReference>
<dbReference type="STRING" id="320787.CA2015_2671"/>
<dbReference type="KEGG" id="camu:CA2015_2671"/>
<dbReference type="InterPro" id="IPR010099">
    <property type="entry name" value="SDR39U1"/>
</dbReference>
<comment type="similarity">
    <text evidence="1">Belongs to the NAD(P)-dependent epimerase/dehydratase family. SDR39U1 subfamily.</text>
</comment>
<dbReference type="Gene3D" id="3.40.50.720">
    <property type="entry name" value="NAD(P)-binding Rossmann-like Domain"/>
    <property type="match status" value="1"/>
</dbReference>
<evidence type="ECO:0000313" key="5">
    <source>
        <dbReference type="Proteomes" id="UP000036520"/>
    </source>
</evidence>
<evidence type="ECO:0000259" key="2">
    <source>
        <dbReference type="Pfam" id="PF01370"/>
    </source>
</evidence>
<dbReference type="InterPro" id="IPR036291">
    <property type="entry name" value="NAD(P)-bd_dom_sf"/>
</dbReference>
<reference evidence="4 5" key="1">
    <citation type="submission" date="2015-07" db="EMBL/GenBank/DDBJ databases">
        <authorList>
            <person name="Kim K.M."/>
        </authorList>
    </citation>
    <scope>NUCLEOTIDE SEQUENCE [LARGE SCALE GENOMIC DNA]</scope>
    <source>
        <strain evidence="4 5">KCTC 12363</strain>
    </source>
</reference>
<dbReference type="PATRIC" id="fig|320787.5.peg.2920"/>
<keyword evidence="5" id="KW-1185">Reference proteome</keyword>
<accession>A0A0H4PCC2</accession>
<dbReference type="RefSeq" id="WP_048642347.1">
    <property type="nucleotide sequence ID" value="NZ_CP012040.1"/>
</dbReference>
<name>A0A0H4PCC2_9BACT</name>
<organism evidence="4 5">
    <name type="scientific">Cyclobacterium amurskyense</name>
    <dbReference type="NCBI Taxonomy" id="320787"/>
    <lineage>
        <taxon>Bacteria</taxon>
        <taxon>Pseudomonadati</taxon>
        <taxon>Bacteroidota</taxon>
        <taxon>Cytophagia</taxon>
        <taxon>Cytophagales</taxon>
        <taxon>Cyclobacteriaceae</taxon>
        <taxon>Cyclobacterium</taxon>
    </lineage>
</organism>
<dbReference type="InterPro" id="IPR013549">
    <property type="entry name" value="DUF1731"/>
</dbReference>
<evidence type="ECO:0000256" key="1">
    <source>
        <dbReference type="ARBA" id="ARBA00009353"/>
    </source>
</evidence>
<protein>
    <submittedName>
        <fullName evidence="4">Cell-division inhibitor</fullName>
    </submittedName>
</protein>
<dbReference type="InterPro" id="IPR001509">
    <property type="entry name" value="Epimerase_deHydtase"/>
</dbReference>
<dbReference type="EMBL" id="CP012040">
    <property type="protein sequence ID" value="AKP52081.1"/>
    <property type="molecule type" value="Genomic_DNA"/>
</dbReference>
<proteinExistence type="inferred from homology"/>
<gene>
    <name evidence="4" type="ORF">CA2015_2671</name>
</gene>
<dbReference type="OrthoDB" id="9801773at2"/>
<evidence type="ECO:0000259" key="3">
    <source>
        <dbReference type="Pfam" id="PF08338"/>
    </source>
</evidence>
<dbReference type="NCBIfam" id="TIGR01777">
    <property type="entry name" value="yfcH"/>
    <property type="match status" value="1"/>
</dbReference>
<dbReference type="SUPFAM" id="SSF51735">
    <property type="entry name" value="NAD(P)-binding Rossmann-fold domains"/>
    <property type="match status" value="1"/>
</dbReference>
<evidence type="ECO:0000313" key="4">
    <source>
        <dbReference type="EMBL" id="AKP52081.1"/>
    </source>
</evidence>
<dbReference type="PANTHER" id="PTHR11092:SF0">
    <property type="entry name" value="EPIMERASE FAMILY PROTEIN SDR39U1"/>
    <property type="match status" value="1"/>
</dbReference>
<dbReference type="PANTHER" id="PTHR11092">
    <property type="entry name" value="SUGAR NUCLEOTIDE EPIMERASE RELATED"/>
    <property type="match status" value="1"/>
</dbReference>
<dbReference type="Pfam" id="PF08338">
    <property type="entry name" value="DUF1731"/>
    <property type="match status" value="1"/>
</dbReference>